<dbReference type="EMBL" id="HBHX01055054">
    <property type="protein sequence ID" value="CAE0134718.1"/>
    <property type="molecule type" value="Transcribed_RNA"/>
</dbReference>
<keyword evidence="2" id="KW-0812">Transmembrane</keyword>
<dbReference type="EMBL" id="HBHX01055053">
    <property type="protein sequence ID" value="CAE0134716.1"/>
    <property type="molecule type" value="Transcribed_RNA"/>
</dbReference>
<feature type="region of interest" description="Disordered" evidence="1">
    <location>
        <begin position="156"/>
        <end position="187"/>
    </location>
</feature>
<dbReference type="AlphaFoldDB" id="A0A6T9L4A1"/>
<proteinExistence type="predicted"/>
<organism evidence="3">
    <name type="scientific">Haptolina ericina</name>
    <dbReference type="NCBI Taxonomy" id="156174"/>
    <lineage>
        <taxon>Eukaryota</taxon>
        <taxon>Haptista</taxon>
        <taxon>Haptophyta</taxon>
        <taxon>Prymnesiophyceae</taxon>
        <taxon>Prymnesiales</taxon>
        <taxon>Prymnesiaceae</taxon>
        <taxon>Haptolina</taxon>
    </lineage>
</organism>
<reference evidence="3" key="1">
    <citation type="submission" date="2021-01" db="EMBL/GenBank/DDBJ databases">
        <authorList>
            <person name="Corre E."/>
            <person name="Pelletier E."/>
            <person name="Niang G."/>
            <person name="Scheremetjew M."/>
            <person name="Finn R."/>
            <person name="Kale V."/>
            <person name="Holt S."/>
            <person name="Cochrane G."/>
            <person name="Meng A."/>
            <person name="Brown T."/>
            <person name="Cohen L."/>
        </authorList>
    </citation>
    <scope>NUCLEOTIDE SEQUENCE</scope>
    <source>
        <strain evidence="3">CCMP281</strain>
    </source>
</reference>
<sequence>MGMLPPKVMLPLGLVMSMGSLFTIFFACDGYGHLGRYMRRKRLGGPKFHTAPDDGGSDAEESASNPAESPRGFEVLNALGALPAVAPPREEQMLDDGIDSIIITGDAAATLDDGVNSMVTGNAGPMHDDGANSIIIVGGMAPTLDDGANAIRIMDDGPKSQQTELQDRREQSARPEAGALSFNSGLD</sequence>
<feature type="transmembrane region" description="Helical" evidence="2">
    <location>
        <begin position="12"/>
        <end position="32"/>
    </location>
</feature>
<accession>A0A6T9L4A1</accession>
<name>A0A6T9L4A1_9EUKA</name>
<protein>
    <submittedName>
        <fullName evidence="3">Uncharacterized protein</fullName>
    </submittedName>
</protein>
<evidence type="ECO:0000313" key="4">
    <source>
        <dbReference type="EMBL" id="CAE0134718.1"/>
    </source>
</evidence>
<keyword evidence="2" id="KW-0472">Membrane</keyword>
<evidence type="ECO:0000256" key="2">
    <source>
        <dbReference type="SAM" id="Phobius"/>
    </source>
</evidence>
<keyword evidence="2" id="KW-1133">Transmembrane helix</keyword>
<evidence type="ECO:0000256" key="1">
    <source>
        <dbReference type="SAM" id="MobiDB-lite"/>
    </source>
</evidence>
<dbReference type="PROSITE" id="PS51257">
    <property type="entry name" value="PROKAR_LIPOPROTEIN"/>
    <property type="match status" value="1"/>
</dbReference>
<feature type="region of interest" description="Disordered" evidence="1">
    <location>
        <begin position="43"/>
        <end position="70"/>
    </location>
</feature>
<gene>
    <name evidence="3" type="ORF">HERI1096_LOCUS30332</name>
    <name evidence="4" type="ORF">HERI1096_LOCUS30333</name>
</gene>
<evidence type="ECO:0000313" key="3">
    <source>
        <dbReference type="EMBL" id="CAE0134716.1"/>
    </source>
</evidence>